<dbReference type="OrthoDB" id="9803224at2"/>
<dbReference type="Proteomes" id="UP000317839">
    <property type="component" value="Unassembled WGS sequence"/>
</dbReference>
<evidence type="ECO:0000256" key="9">
    <source>
        <dbReference type="ARBA" id="ARBA00030781"/>
    </source>
</evidence>
<evidence type="ECO:0000256" key="7">
    <source>
        <dbReference type="ARBA" id="ARBA00029745"/>
    </source>
</evidence>
<evidence type="ECO:0000313" key="12">
    <source>
        <dbReference type="EMBL" id="TQV76928.1"/>
    </source>
</evidence>
<name>A0A545TI97_9GAMM</name>
<evidence type="ECO:0000256" key="5">
    <source>
        <dbReference type="ARBA" id="ARBA00023150"/>
    </source>
</evidence>
<evidence type="ECO:0000256" key="10">
    <source>
        <dbReference type="ARBA" id="ARBA00032474"/>
    </source>
</evidence>
<dbReference type="SUPFAM" id="SSF54690">
    <property type="entry name" value="Molybdopterin synthase subunit MoaE"/>
    <property type="match status" value="1"/>
</dbReference>
<dbReference type="InterPro" id="IPR036563">
    <property type="entry name" value="MoaE_sf"/>
</dbReference>
<protein>
    <recommendedName>
        <fullName evidence="4">Molybdopterin synthase catalytic subunit</fullName>
        <ecNumber evidence="3">2.8.1.12</ecNumber>
    </recommendedName>
    <alternativeName>
        <fullName evidence="9">MPT synthase subunit 2</fullName>
    </alternativeName>
    <alternativeName>
        <fullName evidence="7">Molybdenum cofactor biosynthesis protein E</fullName>
    </alternativeName>
    <alternativeName>
        <fullName evidence="8">Molybdopterin-converting factor large subunit</fullName>
    </alternativeName>
    <alternativeName>
        <fullName evidence="10">Molybdopterin-converting factor subunit 2</fullName>
    </alternativeName>
</protein>
<comment type="similarity">
    <text evidence="2">Belongs to the MoaE family.</text>
</comment>
<dbReference type="AlphaFoldDB" id="A0A545TI97"/>
<evidence type="ECO:0000256" key="1">
    <source>
        <dbReference type="ARBA" id="ARBA00005046"/>
    </source>
</evidence>
<evidence type="ECO:0000256" key="6">
    <source>
        <dbReference type="ARBA" id="ARBA00026066"/>
    </source>
</evidence>
<dbReference type="PANTHER" id="PTHR23404">
    <property type="entry name" value="MOLYBDOPTERIN SYNTHASE RELATED"/>
    <property type="match status" value="1"/>
</dbReference>
<comment type="pathway">
    <text evidence="1">Cofactor biosynthesis; molybdopterin biosynthesis.</text>
</comment>
<evidence type="ECO:0000313" key="13">
    <source>
        <dbReference type="Proteomes" id="UP000317839"/>
    </source>
</evidence>
<sequence>MANTAEVIISPQPFDLARMNQAIQESQGESGASVIFTGAVRVSDAEAGLTGMTLEHYPGMTEKQLAQIIGEAKKRWRLNKIYVAHRVGYLKPGEPIVFVGVSGLHRAESFSAAQFIMDYLKQKATFWKKEHYGDKEVWVEAKASDEKAAERWI</sequence>
<dbReference type="CDD" id="cd00756">
    <property type="entry name" value="MoaE"/>
    <property type="match status" value="1"/>
</dbReference>
<dbReference type="EC" id="2.8.1.12" evidence="3"/>
<evidence type="ECO:0000256" key="11">
    <source>
        <dbReference type="ARBA" id="ARBA00049878"/>
    </source>
</evidence>
<proteinExistence type="inferred from homology"/>
<comment type="subunit">
    <text evidence="6">Heterotetramer of 2 MoaD subunits and 2 MoaE subunits. Also stable as homodimer. The enzyme changes between these two forms during catalysis.</text>
</comment>
<dbReference type="RefSeq" id="WP_142888288.1">
    <property type="nucleotide sequence ID" value="NZ_VIKR01000001.1"/>
</dbReference>
<evidence type="ECO:0000256" key="8">
    <source>
        <dbReference type="ARBA" id="ARBA00030407"/>
    </source>
</evidence>
<dbReference type="GO" id="GO:0030366">
    <property type="term" value="F:molybdopterin synthase activity"/>
    <property type="evidence" value="ECO:0007669"/>
    <property type="project" value="UniProtKB-EC"/>
</dbReference>
<dbReference type="Pfam" id="PF02391">
    <property type="entry name" value="MoaE"/>
    <property type="match status" value="1"/>
</dbReference>
<dbReference type="InterPro" id="IPR003448">
    <property type="entry name" value="Mopterin_biosynth_MoaE"/>
</dbReference>
<dbReference type="Gene3D" id="3.90.1170.40">
    <property type="entry name" value="Molybdopterin biosynthesis MoaE subunit"/>
    <property type="match status" value="1"/>
</dbReference>
<keyword evidence="5" id="KW-0501">Molybdenum cofactor biosynthesis</keyword>
<dbReference type="EMBL" id="VIKR01000001">
    <property type="protein sequence ID" value="TQV76928.1"/>
    <property type="molecule type" value="Genomic_DNA"/>
</dbReference>
<keyword evidence="13" id="KW-1185">Reference proteome</keyword>
<dbReference type="GO" id="GO:0006777">
    <property type="term" value="P:Mo-molybdopterin cofactor biosynthetic process"/>
    <property type="evidence" value="ECO:0007669"/>
    <property type="project" value="UniProtKB-KW"/>
</dbReference>
<gene>
    <name evidence="12" type="ORF">FLL45_02960</name>
</gene>
<evidence type="ECO:0000256" key="4">
    <source>
        <dbReference type="ARBA" id="ARBA00013858"/>
    </source>
</evidence>
<evidence type="ECO:0000256" key="2">
    <source>
        <dbReference type="ARBA" id="ARBA00005426"/>
    </source>
</evidence>
<evidence type="ECO:0000256" key="3">
    <source>
        <dbReference type="ARBA" id="ARBA00011950"/>
    </source>
</evidence>
<organism evidence="12 13">
    <name type="scientific">Aliikangiella marina</name>
    <dbReference type="NCBI Taxonomy" id="1712262"/>
    <lineage>
        <taxon>Bacteria</taxon>
        <taxon>Pseudomonadati</taxon>
        <taxon>Pseudomonadota</taxon>
        <taxon>Gammaproteobacteria</taxon>
        <taxon>Oceanospirillales</taxon>
        <taxon>Pleioneaceae</taxon>
        <taxon>Aliikangiella</taxon>
    </lineage>
</organism>
<dbReference type="UniPathway" id="UPA00344"/>
<reference evidence="12 13" key="1">
    <citation type="submission" date="2019-06" db="EMBL/GenBank/DDBJ databases">
        <title>Draft genome of Aliikangiella marina GYP-15.</title>
        <authorList>
            <person name="Wang G."/>
        </authorList>
    </citation>
    <scope>NUCLEOTIDE SEQUENCE [LARGE SCALE GENOMIC DNA]</scope>
    <source>
        <strain evidence="12 13">GYP-15</strain>
    </source>
</reference>
<accession>A0A545TI97</accession>
<comment type="catalytic activity">
    <reaction evidence="11">
        <text>2 [molybdopterin-synthase sulfur-carrier protein]-C-terminal-Gly-aminoethanethioate + cyclic pyranopterin phosphate + H2O = molybdopterin + 2 [molybdopterin-synthase sulfur-carrier protein]-C-terminal Gly-Gly + 2 H(+)</text>
        <dbReference type="Rhea" id="RHEA:26333"/>
        <dbReference type="Rhea" id="RHEA-COMP:12202"/>
        <dbReference type="Rhea" id="RHEA-COMP:19907"/>
        <dbReference type="ChEBI" id="CHEBI:15377"/>
        <dbReference type="ChEBI" id="CHEBI:15378"/>
        <dbReference type="ChEBI" id="CHEBI:58698"/>
        <dbReference type="ChEBI" id="CHEBI:59648"/>
        <dbReference type="ChEBI" id="CHEBI:90778"/>
        <dbReference type="ChEBI" id="CHEBI:232372"/>
        <dbReference type="EC" id="2.8.1.12"/>
    </reaction>
</comment>
<comment type="caution">
    <text evidence="12">The sequence shown here is derived from an EMBL/GenBank/DDBJ whole genome shotgun (WGS) entry which is preliminary data.</text>
</comment>